<feature type="transmembrane region" description="Helical" evidence="1">
    <location>
        <begin position="63"/>
        <end position="81"/>
    </location>
</feature>
<keyword evidence="3" id="KW-1185">Reference proteome</keyword>
<evidence type="ECO:0000256" key="1">
    <source>
        <dbReference type="SAM" id="Phobius"/>
    </source>
</evidence>
<evidence type="ECO:0008006" key="4">
    <source>
        <dbReference type="Google" id="ProtNLM"/>
    </source>
</evidence>
<protein>
    <recommendedName>
        <fullName evidence="4">Glucosyltransferase GtrII-like protein</fullName>
    </recommendedName>
</protein>
<proteinExistence type="predicted"/>
<feature type="transmembrane region" description="Helical" evidence="1">
    <location>
        <begin position="88"/>
        <end position="106"/>
    </location>
</feature>
<sequence>MSDRCWWERRWFALAAVLLGAVPLLWPALPPLLDLPGHMARYRVMLDGGTSVLATWYDFHWRFVGYLGVDLLVAALAPWFGLEPTVKAIAVAIPMLTATGILWLSREAHGRVQPMALFALPLAYTLPFLYGFLNYTLAMALALNAFALWLRLTRQGRFRLRAGLFLGIAWLVWTAHLLGWLTLGVMVFASELARHRAAGSGWSRAILGAGVACLPLAPPSLVLLRWHPGDGAGGSDLWTRFPMKLGWFVTLLRDRWQWLDLASLLLVVLLLYGSWRRRGQPRSASLAAAALAMAALFLLLPFGTAYVDARILPYAVILALLAEGTMPDHRRLLAWVGLGFLLVRTLAVTADLAIEGRDWQRRLVALEHLPFGARVAAFVHNRCAAGWPIARLNHLPSMAVVRRSAFANDEFDLGSTGLMQVRREGFGAFATDPSQIVAEESCAAAAGIPTLRAALARLPRGAFDHVWLIDPPASMRVVGAVRVWSDGRDALYRLEPQGGAAAR</sequence>
<feature type="transmembrane region" description="Helical" evidence="1">
    <location>
        <begin position="12"/>
        <end position="29"/>
    </location>
</feature>
<feature type="transmembrane region" description="Helical" evidence="1">
    <location>
        <begin position="162"/>
        <end position="189"/>
    </location>
</feature>
<keyword evidence="1" id="KW-0472">Membrane</keyword>
<keyword evidence="1" id="KW-1133">Transmembrane helix</keyword>
<feature type="transmembrane region" description="Helical" evidence="1">
    <location>
        <begin position="332"/>
        <end position="354"/>
    </location>
</feature>
<keyword evidence="1" id="KW-0812">Transmembrane</keyword>
<evidence type="ECO:0000313" key="2">
    <source>
        <dbReference type="EMBL" id="NJB95965.1"/>
    </source>
</evidence>
<accession>A0A7X5XVW9</accession>
<gene>
    <name evidence="2" type="ORF">GGR89_000257</name>
</gene>
<evidence type="ECO:0000313" key="3">
    <source>
        <dbReference type="Proteomes" id="UP000531251"/>
    </source>
</evidence>
<comment type="caution">
    <text evidence="2">The sequence shown here is derived from an EMBL/GenBank/DDBJ whole genome shotgun (WGS) entry which is preliminary data.</text>
</comment>
<reference evidence="2 3" key="1">
    <citation type="submission" date="2020-03" db="EMBL/GenBank/DDBJ databases">
        <title>Genomic Encyclopedia of Type Strains, Phase IV (KMG-IV): sequencing the most valuable type-strain genomes for metagenomic binning, comparative biology and taxonomic classification.</title>
        <authorList>
            <person name="Goeker M."/>
        </authorList>
    </citation>
    <scope>NUCLEOTIDE SEQUENCE [LARGE SCALE GENOMIC DNA]</scope>
    <source>
        <strain evidence="2 3">DSM 7225</strain>
    </source>
</reference>
<feature type="transmembrane region" description="Helical" evidence="1">
    <location>
        <begin position="126"/>
        <end position="150"/>
    </location>
</feature>
<dbReference type="AlphaFoldDB" id="A0A7X5XVW9"/>
<name>A0A7X5XVW9_9SPHN</name>
<feature type="transmembrane region" description="Helical" evidence="1">
    <location>
        <begin position="256"/>
        <end position="275"/>
    </location>
</feature>
<feature type="transmembrane region" description="Helical" evidence="1">
    <location>
        <begin position="287"/>
        <end position="312"/>
    </location>
</feature>
<dbReference type="EMBL" id="JAATJB010000001">
    <property type="protein sequence ID" value="NJB95965.1"/>
    <property type="molecule type" value="Genomic_DNA"/>
</dbReference>
<dbReference type="Proteomes" id="UP000531251">
    <property type="component" value="Unassembled WGS sequence"/>
</dbReference>
<organism evidence="2 3">
    <name type="scientific">Sphingomonas trueperi</name>
    <dbReference type="NCBI Taxonomy" id="53317"/>
    <lineage>
        <taxon>Bacteria</taxon>
        <taxon>Pseudomonadati</taxon>
        <taxon>Pseudomonadota</taxon>
        <taxon>Alphaproteobacteria</taxon>
        <taxon>Sphingomonadales</taxon>
        <taxon>Sphingomonadaceae</taxon>
        <taxon>Sphingomonas</taxon>
    </lineage>
</organism>
<dbReference type="RefSeq" id="WP_125975056.1">
    <property type="nucleotide sequence ID" value="NZ_BAAADY010000042.1"/>
</dbReference>